<evidence type="ECO:0000313" key="1">
    <source>
        <dbReference type="EMBL" id="ORL43615.1"/>
    </source>
</evidence>
<reference evidence="1 2" key="1">
    <citation type="submission" date="2013-04" db="EMBL/GenBank/DDBJ databases">
        <title>Zunongwangia sp. 22II14-10F7 Genome Sequencing.</title>
        <authorList>
            <person name="Lai Q."/>
            <person name="Shao Z."/>
        </authorList>
    </citation>
    <scope>NUCLEOTIDE SEQUENCE [LARGE SCALE GENOMIC DNA]</scope>
    <source>
        <strain evidence="1 2">22II14-10F7</strain>
    </source>
</reference>
<evidence type="ECO:0000313" key="2">
    <source>
        <dbReference type="Proteomes" id="UP000192746"/>
    </source>
</evidence>
<dbReference type="Proteomes" id="UP000192746">
    <property type="component" value="Unassembled WGS sequence"/>
</dbReference>
<keyword evidence="2" id="KW-1185">Reference proteome</keyword>
<protein>
    <recommendedName>
        <fullName evidence="3">Kinase</fullName>
    </recommendedName>
</protein>
<dbReference type="RefSeq" id="WP_084843443.1">
    <property type="nucleotide sequence ID" value="NZ_ARYN01000032.1"/>
</dbReference>
<name>A0A1Y1SZ33_9FLAO</name>
<dbReference type="STRING" id="1185767.IIF7_19916"/>
<proteinExistence type="predicted"/>
<accession>A0A1Y1SZ33</accession>
<evidence type="ECO:0008006" key="3">
    <source>
        <dbReference type="Google" id="ProtNLM"/>
    </source>
</evidence>
<dbReference type="EMBL" id="ARYN01000032">
    <property type="protein sequence ID" value="ORL43615.1"/>
    <property type="molecule type" value="Genomic_DNA"/>
</dbReference>
<comment type="caution">
    <text evidence="1">The sequence shown here is derived from an EMBL/GenBank/DDBJ whole genome shotgun (WGS) entry which is preliminary data.</text>
</comment>
<organism evidence="1 2">
    <name type="scientific">Zunongwangia atlantica 22II14-10F7</name>
    <dbReference type="NCBI Taxonomy" id="1185767"/>
    <lineage>
        <taxon>Bacteria</taxon>
        <taxon>Pseudomonadati</taxon>
        <taxon>Bacteroidota</taxon>
        <taxon>Flavobacteriia</taxon>
        <taxon>Flavobacteriales</taxon>
        <taxon>Flavobacteriaceae</taxon>
        <taxon>Zunongwangia</taxon>
    </lineage>
</organism>
<gene>
    <name evidence="1" type="ORF">IIF7_19916</name>
</gene>
<sequence length="330" mass="38372">MSNLLYYPYIDVPRTDWTLRTLLYYDNIGSIVPQEYFYEPEQNYDEFMLEMIRSGLVTPINPIDVLDDPWESTQPFIELIQENRKKLKKAQNRFIHGYRGNIHQDKFPKANIHADKFDREIFYQLEQLGLAERSEGNWYLVEKKTANNLMKFLATLIGVKTDRLPATDYVKPFYYRNSFKKIHEKRETILTSLIPFPKEIDLNRLLKFKEKHIDLLHAFRTQVELIALDPYIVEGTPLFYTRLAELTQRKDELSAKMNESKFNEILFGTACGLIGAYQGIASASTTGTILGALPGFANAVYSALQIERAENIFDQSGLKYLALADKRLRK</sequence>
<dbReference type="OrthoDB" id="7054050at2"/>
<dbReference type="AlphaFoldDB" id="A0A1Y1SZ33"/>